<accession>A0A177WLD4</accession>
<dbReference type="OrthoDB" id="2154210at2759"/>
<name>A0A177WLD4_BATDL</name>
<dbReference type="Proteomes" id="UP000077115">
    <property type="component" value="Unassembled WGS sequence"/>
</dbReference>
<sequence>MAETKFLNKKEISLKESDQTEPALVDNSNTLANLASARENPKFQRMVQHIETLLERTKGARHEMERMIQITKELRDQCALQEQECVALEVDQTKVKEEINGLTGRLKTLMSDKISTEQKLEELRLENIKLDAFLQQAQDSSLDD</sequence>
<dbReference type="AlphaFoldDB" id="A0A177WLD4"/>
<dbReference type="VEuPathDB" id="FungiDB:BDEG_24214"/>
<reference evidence="1 2" key="1">
    <citation type="submission" date="2006-10" db="EMBL/GenBank/DDBJ databases">
        <title>The Genome Sequence of Batrachochytrium dendrobatidis JEL423.</title>
        <authorList>
            <consortium name="The Broad Institute Genome Sequencing Platform"/>
            <person name="Birren B."/>
            <person name="Lander E."/>
            <person name="Galagan J."/>
            <person name="Cuomo C."/>
            <person name="Devon K."/>
            <person name="Jaffe D."/>
            <person name="Butler J."/>
            <person name="Alvarez P."/>
            <person name="Gnerre S."/>
            <person name="Grabherr M."/>
            <person name="Kleber M."/>
            <person name="Mauceli E."/>
            <person name="Brockman W."/>
            <person name="Young S."/>
            <person name="LaButti K."/>
            <person name="Sykes S."/>
            <person name="DeCaprio D."/>
            <person name="Crawford M."/>
            <person name="Koehrsen M."/>
            <person name="Engels R."/>
            <person name="Montgomery P."/>
            <person name="Pearson M."/>
            <person name="Howarth C."/>
            <person name="Larson L."/>
            <person name="White J."/>
            <person name="O'Leary S."/>
            <person name="Kodira C."/>
            <person name="Zeng Q."/>
            <person name="Yandava C."/>
            <person name="Alvarado L."/>
            <person name="Longcore J."/>
            <person name="James T."/>
        </authorList>
    </citation>
    <scope>NUCLEOTIDE SEQUENCE [LARGE SCALE GENOMIC DNA]</scope>
    <source>
        <strain evidence="1 2">JEL423</strain>
    </source>
</reference>
<dbReference type="EMBL" id="DS022304">
    <property type="protein sequence ID" value="OAJ40484.1"/>
    <property type="molecule type" value="Genomic_DNA"/>
</dbReference>
<evidence type="ECO:0000313" key="2">
    <source>
        <dbReference type="Proteomes" id="UP000077115"/>
    </source>
</evidence>
<gene>
    <name evidence="1" type="ORF">BDEG_24214</name>
</gene>
<evidence type="ECO:0000313" key="1">
    <source>
        <dbReference type="EMBL" id="OAJ40484.1"/>
    </source>
</evidence>
<protein>
    <submittedName>
        <fullName evidence="1">Uncharacterized protein</fullName>
    </submittedName>
</protein>
<organism evidence="1 2">
    <name type="scientific">Batrachochytrium dendrobatidis (strain JEL423)</name>
    <dbReference type="NCBI Taxonomy" id="403673"/>
    <lineage>
        <taxon>Eukaryota</taxon>
        <taxon>Fungi</taxon>
        <taxon>Fungi incertae sedis</taxon>
        <taxon>Chytridiomycota</taxon>
        <taxon>Chytridiomycota incertae sedis</taxon>
        <taxon>Chytridiomycetes</taxon>
        <taxon>Rhizophydiales</taxon>
        <taxon>Rhizophydiales incertae sedis</taxon>
        <taxon>Batrachochytrium</taxon>
    </lineage>
</organism>
<reference evidence="1 2" key="2">
    <citation type="submission" date="2016-05" db="EMBL/GenBank/DDBJ databases">
        <title>Lineage-specific infection strategies underlie the spectrum of fungal disease in amphibians.</title>
        <authorList>
            <person name="Cuomo C.A."/>
            <person name="Farrer R.A."/>
            <person name="James T."/>
            <person name="Longcore J."/>
            <person name="Birren B."/>
        </authorList>
    </citation>
    <scope>NUCLEOTIDE SEQUENCE [LARGE SCALE GENOMIC DNA]</scope>
    <source>
        <strain evidence="1 2">JEL423</strain>
    </source>
</reference>
<proteinExistence type="predicted"/>